<evidence type="ECO:0000256" key="1">
    <source>
        <dbReference type="ARBA" id="ARBA00002929"/>
    </source>
</evidence>
<evidence type="ECO:0000256" key="4">
    <source>
        <dbReference type="ARBA" id="ARBA00023136"/>
    </source>
</evidence>
<keyword evidence="5" id="KW-0449">Lipoprotein</keyword>
<accession>A0A0E0A701</accession>
<reference evidence="7" key="2">
    <citation type="submission" date="2018-05" db="EMBL/GenBank/DDBJ databases">
        <title>OgluRS3 (Oryza glumaepatula Reference Sequence Version 3).</title>
        <authorList>
            <person name="Zhang J."/>
            <person name="Kudrna D."/>
            <person name="Lee S."/>
            <person name="Talag J."/>
            <person name="Welchert J."/>
            <person name="Wing R.A."/>
        </authorList>
    </citation>
    <scope>NUCLEOTIDE SEQUENCE [LARGE SCALE GENOMIC DNA]</scope>
</reference>
<organism evidence="7">
    <name type="scientific">Oryza glumipatula</name>
    <dbReference type="NCBI Taxonomy" id="40148"/>
    <lineage>
        <taxon>Eukaryota</taxon>
        <taxon>Viridiplantae</taxon>
        <taxon>Streptophyta</taxon>
        <taxon>Embryophyta</taxon>
        <taxon>Tracheophyta</taxon>
        <taxon>Spermatophyta</taxon>
        <taxon>Magnoliopsida</taxon>
        <taxon>Liliopsida</taxon>
        <taxon>Poales</taxon>
        <taxon>Poaceae</taxon>
        <taxon>BOP clade</taxon>
        <taxon>Oryzoideae</taxon>
        <taxon>Oryzeae</taxon>
        <taxon>Oryzinae</taxon>
        <taxon>Oryza</taxon>
    </lineage>
</organism>
<dbReference type="PIRSF" id="PIRSF032572">
    <property type="entry name" value="MUB"/>
    <property type="match status" value="1"/>
</dbReference>
<evidence type="ECO:0000313" key="7">
    <source>
        <dbReference type="EnsemblPlants" id="OGLUM06G08400.1"/>
    </source>
</evidence>
<evidence type="ECO:0000256" key="2">
    <source>
        <dbReference type="ARBA" id="ARBA00004193"/>
    </source>
</evidence>
<dbReference type="STRING" id="40148.A0A0E0A701"/>
<keyword evidence="4" id="KW-0472">Membrane</keyword>
<sequence length="151" mass="16902">MEAVEVRFRLDDGSDIGPSMHDQATTVTALKEFVLARWPQGKEIAPRTVNDVTIINAGQVLENNRTLAESRNLAAESPEGPITMHVVVRRSRPERRGTIFFLLFVIMFVDDIRVSQIEIITVCPSFSYPDILKQPPKARPPERIGCGCTIL</sequence>
<dbReference type="Pfam" id="PF13881">
    <property type="entry name" value="Rad60-SLD_2"/>
    <property type="match status" value="1"/>
</dbReference>
<dbReference type="Proteomes" id="UP000026961">
    <property type="component" value="Chromosome 6"/>
</dbReference>
<protein>
    <recommendedName>
        <fullName evidence="6">UBL3-like ubiquitin domain-containing protein</fullName>
    </recommendedName>
</protein>
<dbReference type="GO" id="GO:0005886">
    <property type="term" value="C:plasma membrane"/>
    <property type="evidence" value="ECO:0007669"/>
    <property type="project" value="UniProtKB-SubCell"/>
</dbReference>
<proteinExistence type="predicted"/>
<reference evidence="7" key="1">
    <citation type="submission" date="2015-04" db="UniProtKB">
        <authorList>
            <consortium name="EnsemblPlants"/>
        </authorList>
    </citation>
    <scope>IDENTIFICATION</scope>
</reference>
<evidence type="ECO:0000313" key="8">
    <source>
        <dbReference type="Proteomes" id="UP000026961"/>
    </source>
</evidence>
<dbReference type="SUPFAM" id="SSF54236">
    <property type="entry name" value="Ubiquitin-like"/>
    <property type="match status" value="1"/>
</dbReference>
<comment type="function">
    <text evidence="1">May serve as docking site to facilitate the association of other proteins to the plasma membrane.</text>
</comment>
<dbReference type="InterPro" id="IPR039540">
    <property type="entry name" value="UBL3-like_ubiquitin_dom"/>
</dbReference>
<dbReference type="EnsemblPlants" id="OGLUM06G08400.1">
    <property type="protein sequence ID" value="OGLUM06G08400.1"/>
    <property type="gene ID" value="OGLUM06G08400"/>
</dbReference>
<evidence type="ECO:0000256" key="5">
    <source>
        <dbReference type="ARBA" id="ARBA00023288"/>
    </source>
</evidence>
<dbReference type="InterPro" id="IPR029071">
    <property type="entry name" value="Ubiquitin-like_domsf"/>
</dbReference>
<comment type="subcellular location">
    <subcellularLocation>
        <location evidence="2">Cell membrane</location>
        <topology evidence="2">Lipid-anchor</topology>
    </subcellularLocation>
</comment>
<evidence type="ECO:0000259" key="6">
    <source>
        <dbReference type="Pfam" id="PF13881"/>
    </source>
</evidence>
<dbReference type="InterPro" id="IPR017000">
    <property type="entry name" value="MUB"/>
</dbReference>
<dbReference type="PANTHER" id="PTHR13169">
    <property type="entry name" value="UBIQUITIN-LIKE PROTEIN 3 HCG-1 PROTEIN"/>
    <property type="match status" value="1"/>
</dbReference>
<evidence type="ECO:0000256" key="3">
    <source>
        <dbReference type="ARBA" id="ARBA00022475"/>
    </source>
</evidence>
<feature type="domain" description="UBL3-like ubiquitin" evidence="6">
    <location>
        <begin position="2"/>
        <end position="96"/>
    </location>
</feature>
<dbReference type="AlphaFoldDB" id="A0A0E0A701"/>
<dbReference type="Gramene" id="OGLUM06G08400.1">
    <property type="protein sequence ID" value="OGLUM06G08400.1"/>
    <property type="gene ID" value="OGLUM06G08400"/>
</dbReference>
<name>A0A0E0A701_9ORYZ</name>
<dbReference type="Gene3D" id="3.10.20.90">
    <property type="entry name" value="Phosphatidylinositol 3-kinase Catalytic Subunit, Chain A, domain 1"/>
    <property type="match status" value="1"/>
</dbReference>
<dbReference type="PANTHER" id="PTHR13169:SF9">
    <property type="entry name" value="MEMBRANE-ANCHORED UBIQUITIN-FOLD PROTEIN 2"/>
    <property type="match status" value="1"/>
</dbReference>
<keyword evidence="8" id="KW-1185">Reference proteome</keyword>
<keyword evidence="3" id="KW-1003">Cell membrane</keyword>
<dbReference type="InterPro" id="IPR040015">
    <property type="entry name" value="UBL3-like"/>
</dbReference>
<dbReference type="CDD" id="cd01814">
    <property type="entry name" value="Ubl_MUBs_plant"/>
    <property type="match status" value="1"/>
</dbReference>